<proteinExistence type="predicted"/>
<dbReference type="STRING" id="65393.PCC7424_0630"/>
<gene>
    <name evidence="2" type="ordered locus">PCC7424_0630</name>
</gene>
<dbReference type="RefSeq" id="WP_012598037.1">
    <property type="nucleotide sequence ID" value="NC_011729.1"/>
</dbReference>
<sequence length="543" mass="59624">MTTTNSKKSGCGCFPILAVITLAAGGIYYWRGELLGKKLTPLEVAKAIPEEAFLTSYITTDAQVWSQLSKFGTPEAQKVFSQKIDQLKDELSSDNINYVEDIQPWLGGVMLAFLPSQTGQDSPMLIVAGIQNKLKAKAFQDKLKNQSQTSTTKTDYKGITITTIAHQNDSPVSVAYIGNYLILSDNIQTVKEAIDTLKGEPSYAQKSGVKQALSQSLTLKNSLGQIYITDYQTLIGQGLQNPYPNSSIPLDPWKQLEQIESIVVGVGIEEEGLRFQAITKLNSSANQPVVNSNPGKILEKFPAQTFAFMSGQGIKEGWSNLVTQAQTNQDLQLGIDQIRQGFRMVNLDVDRDIFSWMDGEFAIGMMFTPQSSIPQVNLGGMMVWETSDRPTAENTLNQLNQIVRLSNISVQSNQVNGIKVTDWKTPPQTLLLSYGWLDRDSLAMTIGMPFTTATNVKANSSLAQSSNFQEITQSLPKKNLGYFYLDFKGAVNEMEKIAQQQGLPLEPDSIAILKSINGLAATAIISDQTTNQLDMILGLKSSQ</sequence>
<protein>
    <recommendedName>
        <fullName evidence="4">DUF3352 domain-containing protein</fullName>
    </recommendedName>
</protein>
<reference evidence="3" key="1">
    <citation type="journal article" date="2011" name="MBio">
        <title>Novel metabolic attributes of the genus Cyanothece, comprising a group of unicellular nitrogen-fixing Cyanobacteria.</title>
        <authorList>
            <person name="Bandyopadhyay A."/>
            <person name="Elvitigala T."/>
            <person name="Welsh E."/>
            <person name="Stockel J."/>
            <person name="Liberton M."/>
            <person name="Min H."/>
            <person name="Sherman L.A."/>
            <person name="Pakrasi H.B."/>
        </authorList>
    </citation>
    <scope>NUCLEOTIDE SEQUENCE [LARGE SCALE GENOMIC DNA]</scope>
    <source>
        <strain evidence="3">PCC 7424</strain>
    </source>
</reference>
<keyword evidence="1" id="KW-0472">Membrane</keyword>
<evidence type="ECO:0000313" key="2">
    <source>
        <dbReference type="EMBL" id="ACK69090.1"/>
    </source>
</evidence>
<evidence type="ECO:0008006" key="4">
    <source>
        <dbReference type="Google" id="ProtNLM"/>
    </source>
</evidence>
<dbReference type="Proteomes" id="UP000002384">
    <property type="component" value="Chromosome"/>
</dbReference>
<dbReference type="Pfam" id="PF11832">
    <property type="entry name" value="DUF3352"/>
    <property type="match status" value="1"/>
</dbReference>
<organism evidence="2 3">
    <name type="scientific">Gloeothece citriformis (strain PCC 7424)</name>
    <name type="common">Cyanothece sp. (strain PCC 7424)</name>
    <dbReference type="NCBI Taxonomy" id="65393"/>
    <lineage>
        <taxon>Bacteria</taxon>
        <taxon>Bacillati</taxon>
        <taxon>Cyanobacteriota</taxon>
        <taxon>Cyanophyceae</taxon>
        <taxon>Oscillatoriophycideae</taxon>
        <taxon>Chroococcales</taxon>
        <taxon>Aphanothecaceae</taxon>
        <taxon>Gloeothece</taxon>
        <taxon>Gloeothece citriformis</taxon>
    </lineage>
</organism>
<dbReference type="OrthoDB" id="451203at2"/>
<dbReference type="AlphaFoldDB" id="B7KER5"/>
<evidence type="ECO:0000256" key="1">
    <source>
        <dbReference type="SAM" id="Phobius"/>
    </source>
</evidence>
<dbReference type="KEGG" id="cyc:PCC7424_0630"/>
<dbReference type="HOGENOM" id="CLU_029185_0_0_3"/>
<dbReference type="InterPro" id="IPR021787">
    <property type="entry name" value="DUF3352"/>
</dbReference>
<accession>B7KER5</accession>
<name>B7KER5_GLOC7</name>
<dbReference type="EMBL" id="CP001291">
    <property type="protein sequence ID" value="ACK69090.1"/>
    <property type="molecule type" value="Genomic_DNA"/>
</dbReference>
<keyword evidence="3" id="KW-1185">Reference proteome</keyword>
<evidence type="ECO:0000313" key="3">
    <source>
        <dbReference type="Proteomes" id="UP000002384"/>
    </source>
</evidence>
<feature type="transmembrane region" description="Helical" evidence="1">
    <location>
        <begin position="12"/>
        <end position="30"/>
    </location>
</feature>
<keyword evidence="1" id="KW-0812">Transmembrane</keyword>
<dbReference type="eggNOG" id="COG3827">
    <property type="taxonomic scope" value="Bacteria"/>
</dbReference>
<keyword evidence="1" id="KW-1133">Transmembrane helix</keyword>